<dbReference type="Proteomes" id="UP000003860">
    <property type="component" value="Unassembled WGS sequence"/>
</dbReference>
<comment type="similarity">
    <text evidence="2">Belongs to the 'phage' integrase family.</text>
</comment>
<dbReference type="PANTHER" id="PTHR30349:SF81">
    <property type="entry name" value="TYROSINE RECOMBINASE XERC"/>
    <property type="match status" value="1"/>
</dbReference>
<evidence type="ECO:0000256" key="5">
    <source>
        <dbReference type="ARBA" id="ARBA00023172"/>
    </source>
</evidence>
<evidence type="ECO:0000313" key="10">
    <source>
        <dbReference type="Proteomes" id="UP000003860"/>
    </source>
</evidence>
<dbReference type="AlphaFoldDB" id="F1THG9"/>
<comment type="function">
    <text evidence="1">Site-specific tyrosine recombinase, which acts by catalyzing the cutting and rejoining of the recombining DNA molecules.</text>
</comment>
<dbReference type="GO" id="GO:0006310">
    <property type="term" value="P:DNA recombination"/>
    <property type="evidence" value="ECO:0007669"/>
    <property type="project" value="UniProtKB-KW"/>
</dbReference>
<evidence type="ECO:0000259" key="7">
    <source>
        <dbReference type="PROSITE" id="PS51898"/>
    </source>
</evidence>
<evidence type="ECO:0000259" key="8">
    <source>
        <dbReference type="PROSITE" id="PS51900"/>
    </source>
</evidence>
<dbReference type="PANTHER" id="PTHR30349">
    <property type="entry name" value="PHAGE INTEGRASE-RELATED"/>
    <property type="match status" value="1"/>
</dbReference>
<protein>
    <submittedName>
        <fullName evidence="9">Integrase family protein</fullName>
    </submittedName>
</protein>
<gene>
    <name evidence="9" type="ORF">Cpap_0466</name>
</gene>
<dbReference type="InterPro" id="IPR050090">
    <property type="entry name" value="Tyrosine_recombinase_XerCD"/>
</dbReference>
<dbReference type="InterPro" id="IPR004107">
    <property type="entry name" value="Integrase_SAM-like_N"/>
</dbReference>
<dbReference type="InterPro" id="IPR010998">
    <property type="entry name" value="Integrase_recombinase_N"/>
</dbReference>
<dbReference type="CDD" id="cd00397">
    <property type="entry name" value="DNA_BRE_C"/>
    <property type="match status" value="1"/>
</dbReference>
<dbReference type="Gene3D" id="1.10.150.130">
    <property type="match status" value="1"/>
</dbReference>
<evidence type="ECO:0000313" key="9">
    <source>
        <dbReference type="EMBL" id="EGD46172.1"/>
    </source>
</evidence>
<keyword evidence="10" id="KW-1185">Reference proteome</keyword>
<organism evidence="9 10">
    <name type="scientific">Ruminiclostridium papyrosolvens DSM 2782</name>
    <dbReference type="NCBI Taxonomy" id="588581"/>
    <lineage>
        <taxon>Bacteria</taxon>
        <taxon>Bacillati</taxon>
        <taxon>Bacillota</taxon>
        <taxon>Clostridia</taxon>
        <taxon>Eubacteriales</taxon>
        <taxon>Oscillospiraceae</taxon>
        <taxon>Ruminiclostridium</taxon>
    </lineage>
</organism>
<evidence type="ECO:0000256" key="2">
    <source>
        <dbReference type="ARBA" id="ARBA00008857"/>
    </source>
</evidence>
<dbReference type="RefSeq" id="WP_004621876.1">
    <property type="nucleotide sequence ID" value="NZ_ACXX02000016.1"/>
</dbReference>
<feature type="domain" description="Core-binding (CB)" evidence="8">
    <location>
        <begin position="1"/>
        <end position="82"/>
    </location>
</feature>
<dbReference type="InterPro" id="IPR002104">
    <property type="entry name" value="Integrase_catalytic"/>
</dbReference>
<dbReference type="InterPro" id="IPR011010">
    <property type="entry name" value="DNA_brk_join_enz"/>
</dbReference>
<dbReference type="Pfam" id="PF02899">
    <property type="entry name" value="Phage_int_SAM_1"/>
    <property type="match status" value="1"/>
</dbReference>
<reference evidence="9" key="2">
    <citation type="submission" date="2011-01" db="EMBL/GenBank/DDBJ databases">
        <title>The Non-contiguous Finished genome of Clostridium papyrosolvens.</title>
        <authorList>
            <person name="Lucas S."/>
            <person name="Copeland A."/>
            <person name="Lapidus A."/>
            <person name="Cheng J.-F."/>
            <person name="Goodwin L."/>
            <person name="Pitluck S."/>
            <person name="Misra M."/>
            <person name="Chertkov O."/>
            <person name="Detter J.C."/>
            <person name="Han C."/>
            <person name="Tapia R."/>
            <person name="Land M."/>
            <person name="Hauser L."/>
            <person name="Kyrpides N."/>
            <person name="Ivanova N."/>
            <person name="Pagani I."/>
            <person name="Mouttaki H."/>
            <person name="He Z."/>
            <person name="Zhou J."/>
            <person name="Hemme C.L."/>
            <person name="Woyke T."/>
        </authorList>
    </citation>
    <scope>NUCLEOTIDE SEQUENCE [LARGE SCALE GENOMIC DNA]</scope>
    <source>
        <strain evidence="9">DSM 2782</strain>
    </source>
</reference>
<dbReference type="STRING" id="588581.Cpap_0466"/>
<reference evidence="9" key="1">
    <citation type="submission" date="2009-07" db="EMBL/GenBank/DDBJ databases">
        <authorList>
            <consortium name="US DOE Joint Genome Institute (JGI-PGF)"/>
            <person name="Lucas S."/>
            <person name="Copeland A."/>
            <person name="Lapidus A."/>
            <person name="Glavina del Rio T."/>
            <person name="Tice H."/>
            <person name="Bruce D."/>
            <person name="Goodwin L."/>
            <person name="Pitluck S."/>
            <person name="Larimer F."/>
            <person name="Land M.L."/>
            <person name="Mouttaki H."/>
            <person name="He Z."/>
            <person name="Zhou J."/>
            <person name="Hemme C.L."/>
        </authorList>
    </citation>
    <scope>NUCLEOTIDE SEQUENCE [LARGE SCALE GENOMIC DNA]</scope>
    <source>
        <strain evidence="9">DSM 2782</strain>
    </source>
</reference>
<keyword evidence="4 6" id="KW-0238">DNA-binding</keyword>
<dbReference type="InterPro" id="IPR044068">
    <property type="entry name" value="CB"/>
</dbReference>
<name>F1THG9_9FIRM</name>
<dbReference type="EMBL" id="ACXX02000016">
    <property type="protein sequence ID" value="EGD46172.1"/>
    <property type="molecule type" value="Genomic_DNA"/>
</dbReference>
<comment type="caution">
    <text evidence="9">The sequence shown here is derived from an EMBL/GenBank/DDBJ whole genome shotgun (WGS) entry which is preliminary data.</text>
</comment>
<dbReference type="PROSITE" id="PS51900">
    <property type="entry name" value="CB"/>
    <property type="match status" value="1"/>
</dbReference>
<keyword evidence="3" id="KW-0229">DNA integration</keyword>
<dbReference type="Pfam" id="PF00589">
    <property type="entry name" value="Phage_integrase"/>
    <property type="match status" value="1"/>
</dbReference>
<dbReference type="PROSITE" id="PS51898">
    <property type="entry name" value="TYR_RECOMBINASE"/>
    <property type="match status" value="1"/>
</dbReference>
<dbReference type="SUPFAM" id="SSF56349">
    <property type="entry name" value="DNA breaking-rejoining enzymes"/>
    <property type="match status" value="1"/>
</dbReference>
<proteinExistence type="inferred from homology"/>
<dbReference type="Gene3D" id="1.10.443.10">
    <property type="entry name" value="Intergrase catalytic core"/>
    <property type="match status" value="1"/>
</dbReference>
<evidence type="ECO:0000256" key="1">
    <source>
        <dbReference type="ARBA" id="ARBA00003283"/>
    </source>
</evidence>
<evidence type="ECO:0000256" key="6">
    <source>
        <dbReference type="PROSITE-ProRule" id="PRU01248"/>
    </source>
</evidence>
<dbReference type="OrthoDB" id="184666at2"/>
<dbReference type="GO" id="GO:0003677">
    <property type="term" value="F:DNA binding"/>
    <property type="evidence" value="ECO:0007669"/>
    <property type="project" value="UniProtKB-UniRule"/>
</dbReference>
<dbReference type="GO" id="GO:0015074">
    <property type="term" value="P:DNA integration"/>
    <property type="evidence" value="ECO:0007669"/>
    <property type="project" value="UniProtKB-KW"/>
</dbReference>
<evidence type="ECO:0000256" key="4">
    <source>
        <dbReference type="ARBA" id="ARBA00023125"/>
    </source>
</evidence>
<accession>F1THG9</accession>
<evidence type="ECO:0000256" key="3">
    <source>
        <dbReference type="ARBA" id="ARBA00022908"/>
    </source>
</evidence>
<feature type="domain" description="Tyr recombinase" evidence="7">
    <location>
        <begin position="105"/>
        <end position="277"/>
    </location>
</feature>
<keyword evidence="5" id="KW-0233">DNA recombination</keyword>
<sequence>MLDGFKDYLVLHGKSVNTVNGYCRNVKAYLEWFSQTYGLEFSRIHHENILEYKSYLKNILQLDAKTINNKLSALAKFNEFLIHNGIQDNTAVTKQDFIKVQLNYASPAKIQKEDVKKFRQLILEHENKKYYTVISVLEMTALRISEALSLKISDVNLTARELRVRNGKGNKQRIVYINDQLADILKDYIKLYQPDSWLFPGRKGPLNRTVVNKVFAKYKNKTSDSLTPHQLRHHWCSNALENDFTVAEIASIAGHSNIHTILLYTNPSKQKLKEKMNKL</sequence>
<dbReference type="eggNOG" id="COG4974">
    <property type="taxonomic scope" value="Bacteria"/>
</dbReference>
<dbReference type="InterPro" id="IPR013762">
    <property type="entry name" value="Integrase-like_cat_sf"/>
</dbReference>